<evidence type="ECO:0000313" key="3">
    <source>
        <dbReference type="EMBL" id="GLQ18107.1"/>
    </source>
</evidence>
<evidence type="ECO:0000256" key="1">
    <source>
        <dbReference type="ARBA" id="ARBA00023125"/>
    </source>
</evidence>
<dbReference type="InterPro" id="IPR050807">
    <property type="entry name" value="TransReg_Diox_bact_type"/>
</dbReference>
<reference evidence="3" key="1">
    <citation type="journal article" date="2014" name="Int. J. Syst. Evol. Microbiol.">
        <title>Complete genome of a new Firmicutes species belonging to the dominant human colonic microbiota ('Ruminococcus bicirculans') reveals two chromosomes and a selective capacity to utilize plant glucans.</title>
        <authorList>
            <consortium name="NISC Comparative Sequencing Program"/>
            <person name="Wegmann U."/>
            <person name="Louis P."/>
            <person name="Goesmann A."/>
            <person name="Henrissat B."/>
            <person name="Duncan S.H."/>
            <person name="Flint H.J."/>
        </authorList>
    </citation>
    <scope>NUCLEOTIDE SEQUENCE</scope>
    <source>
        <strain evidence="3">NBRC 107169</strain>
    </source>
</reference>
<protein>
    <submittedName>
        <fullName evidence="3">DNA-binding protein</fullName>
    </submittedName>
</protein>
<feature type="domain" description="HTH cro/C1-type" evidence="2">
    <location>
        <begin position="1"/>
        <end position="46"/>
    </location>
</feature>
<gene>
    <name evidence="3" type="ORF">GCM10007879_23560</name>
</gene>
<dbReference type="Gene3D" id="2.60.120.10">
    <property type="entry name" value="Jelly Rolls"/>
    <property type="match status" value="1"/>
</dbReference>
<reference evidence="3" key="2">
    <citation type="submission" date="2023-01" db="EMBL/GenBank/DDBJ databases">
        <title>Draft genome sequence of Maritalea porphyrae strain NBRC 107169.</title>
        <authorList>
            <person name="Sun Q."/>
            <person name="Mori K."/>
        </authorList>
    </citation>
    <scope>NUCLEOTIDE SEQUENCE</scope>
    <source>
        <strain evidence="3">NBRC 107169</strain>
    </source>
</reference>
<dbReference type="SMART" id="SM00530">
    <property type="entry name" value="HTH_XRE"/>
    <property type="match status" value="1"/>
</dbReference>
<name>A0ABQ5UTV0_9HYPH</name>
<dbReference type="PANTHER" id="PTHR46797">
    <property type="entry name" value="HTH-TYPE TRANSCRIPTIONAL REGULATOR"/>
    <property type="match status" value="1"/>
</dbReference>
<dbReference type="GO" id="GO:0003677">
    <property type="term" value="F:DNA binding"/>
    <property type="evidence" value="ECO:0007669"/>
    <property type="project" value="UniProtKB-KW"/>
</dbReference>
<dbReference type="InterPro" id="IPR014710">
    <property type="entry name" value="RmlC-like_jellyroll"/>
</dbReference>
<dbReference type="PROSITE" id="PS50943">
    <property type="entry name" value="HTH_CROC1"/>
    <property type="match status" value="1"/>
</dbReference>
<evidence type="ECO:0000313" key="4">
    <source>
        <dbReference type="Proteomes" id="UP001161405"/>
    </source>
</evidence>
<dbReference type="CDD" id="cd00093">
    <property type="entry name" value="HTH_XRE"/>
    <property type="match status" value="1"/>
</dbReference>
<dbReference type="InterPro" id="IPR011051">
    <property type="entry name" value="RmlC_Cupin_sf"/>
</dbReference>
<dbReference type="Pfam" id="PF01381">
    <property type="entry name" value="HTH_3"/>
    <property type="match status" value="1"/>
</dbReference>
<sequence>MSLDQLAEKSGVSRASLSRLEKADVSPTAEVLGKLCAAYGLPMSRLLAMVEEEFTPLVDADAQEVWHDEDNAFVRKSVSPPTQALGGEVIECRLGAGQSISYDKPPRANMEHHVVLRAGRLNIEVNDQKYALNPGDCLRYQLSGRSKFSTPSDSAASYFIFLV</sequence>
<dbReference type="InterPro" id="IPR010982">
    <property type="entry name" value="Lambda_DNA-bd_dom_sf"/>
</dbReference>
<comment type="caution">
    <text evidence="3">The sequence shown here is derived from an EMBL/GenBank/DDBJ whole genome shotgun (WGS) entry which is preliminary data.</text>
</comment>
<proteinExistence type="predicted"/>
<dbReference type="EMBL" id="BSNI01000002">
    <property type="protein sequence ID" value="GLQ18107.1"/>
    <property type="molecule type" value="Genomic_DNA"/>
</dbReference>
<evidence type="ECO:0000259" key="2">
    <source>
        <dbReference type="PROSITE" id="PS50943"/>
    </source>
</evidence>
<dbReference type="SUPFAM" id="SSF47413">
    <property type="entry name" value="lambda repressor-like DNA-binding domains"/>
    <property type="match status" value="1"/>
</dbReference>
<organism evidence="3 4">
    <name type="scientific">Maritalea porphyrae</name>
    <dbReference type="NCBI Taxonomy" id="880732"/>
    <lineage>
        <taxon>Bacteria</taxon>
        <taxon>Pseudomonadati</taxon>
        <taxon>Pseudomonadota</taxon>
        <taxon>Alphaproteobacteria</taxon>
        <taxon>Hyphomicrobiales</taxon>
        <taxon>Devosiaceae</taxon>
        <taxon>Maritalea</taxon>
    </lineage>
</organism>
<keyword evidence="4" id="KW-1185">Reference proteome</keyword>
<accession>A0ABQ5UTV0</accession>
<dbReference type="CDD" id="cd02209">
    <property type="entry name" value="cupin_XRE_C"/>
    <property type="match status" value="1"/>
</dbReference>
<keyword evidence="1 3" id="KW-0238">DNA-binding</keyword>
<dbReference type="SUPFAM" id="SSF51182">
    <property type="entry name" value="RmlC-like cupins"/>
    <property type="match status" value="1"/>
</dbReference>
<dbReference type="InterPro" id="IPR001387">
    <property type="entry name" value="Cro/C1-type_HTH"/>
</dbReference>
<dbReference type="Proteomes" id="UP001161405">
    <property type="component" value="Unassembled WGS sequence"/>
</dbReference>
<dbReference type="Gene3D" id="1.10.260.40">
    <property type="entry name" value="lambda repressor-like DNA-binding domains"/>
    <property type="match status" value="1"/>
</dbReference>
<dbReference type="PANTHER" id="PTHR46797:SF10">
    <property type="entry name" value="BLR1115 PROTEIN"/>
    <property type="match status" value="1"/>
</dbReference>